<comment type="cofactor">
    <cofactor evidence="1 9">
        <name>Mg(2+)</name>
        <dbReference type="ChEBI" id="CHEBI:18420"/>
    </cofactor>
</comment>
<evidence type="ECO:0000313" key="10">
    <source>
        <dbReference type="EMBL" id="RXJ83240.1"/>
    </source>
</evidence>
<evidence type="ECO:0000256" key="1">
    <source>
        <dbReference type="ARBA" id="ARBA00001946"/>
    </source>
</evidence>
<dbReference type="GO" id="GO:0004521">
    <property type="term" value="F:RNA endonuclease activity"/>
    <property type="evidence" value="ECO:0007669"/>
    <property type="project" value="InterPro"/>
</dbReference>
<dbReference type="Gene3D" id="3.30.70.240">
    <property type="match status" value="1"/>
</dbReference>
<comment type="caution">
    <text evidence="10">The sequence shown here is derived from an EMBL/GenBank/DDBJ whole genome shotgun (WGS) entry which is preliminary data.</text>
</comment>
<dbReference type="Pfam" id="PF09827">
    <property type="entry name" value="CRISPR_Cas2"/>
    <property type="match status" value="1"/>
</dbReference>
<dbReference type="GO" id="GO:0043571">
    <property type="term" value="P:maintenance of CRISPR repeat elements"/>
    <property type="evidence" value="ECO:0007669"/>
    <property type="project" value="UniProtKB-UniRule"/>
</dbReference>
<evidence type="ECO:0000256" key="7">
    <source>
        <dbReference type="ARBA" id="ARBA00022842"/>
    </source>
</evidence>
<dbReference type="NCBIfam" id="TIGR01573">
    <property type="entry name" value="cas2"/>
    <property type="match status" value="1"/>
</dbReference>
<dbReference type="EMBL" id="PDJZ01000014">
    <property type="protein sequence ID" value="RXJ83240.1"/>
    <property type="molecule type" value="Genomic_DNA"/>
</dbReference>
<evidence type="ECO:0000256" key="4">
    <source>
        <dbReference type="ARBA" id="ARBA00022723"/>
    </source>
</evidence>
<evidence type="ECO:0000256" key="8">
    <source>
        <dbReference type="ARBA" id="ARBA00023118"/>
    </source>
</evidence>
<dbReference type="InterPro" id="IPR019199">
    <property type="entry name" value="Virulence_VapD/CRISPR_Cas2"/>
</dbReference>
<keyword evidence="4 9" id="KW-0479">Metal-binding</keyword>
<comment type="function">
    <text evidence="9">CRISPR (clustered regularly interspaced short palindromic repeat), is an adaptive immune system that provides protection against mobile genetic elements (viruses, transposable elements and conjugative plasmids). CRISPR clusters contain sequences complementary to antecedent mobile elements and target invading nucleic acids. CRISPR clusters are transcribed and processed into CRISPR RNA (crRNA). Functions as a ssRNA-specific endoribonuclease. Involved in the integration of spacer DNA into the CRISPR cassette.</text>
</comment>
<sequence length="116" mass="13923">MKKTEETSRYRKMVLFTMFDMPTNTKKDIKKYTKFRKKLLEMGFIMFQYSVYIRFCKSLAFAQKYEAKIQQSAPTGGSIRVMKITEAQYKNMLVIENYREKPEKKVQKQTQTVLVF</sequence>
<comment type="subunit">
    <text evidence="9">Homodimer, forms a heterotetramer with a Cas1 homodimer.</text>
</comment>
<evidence type="ECO:0000256" key="9">
    <source>
        <dbReference type="HAMAP-Rule" id="MF_01471"/>
    </source>
</evidence>
<dbReference type="AlphaFoldDB" id="A0A4Q0ZC36"/>
<organism evidence="10 11">
    <name type="scientific">Arcobacter cloacae</name>
    <dbReference type="NCBI Taxonomy" id="1054034"/>
    <lineage>
        <taxon>Bacteria</taxon>
        <taxon>Pseudomonadati</taxon>
        <taxon>Campylobacterota</taxon>
        <taxon>Epsilonproteobacteria</taxon>
        <taxon>Campylobacterales</taxon>
        <taxon>Arcobacteraceae</taxon>
        <taxon>Arcobacter</taxon>
    </lineage>
</organism>
<keyword evidence="3 9" id="KW-0540">Nuclease</keyword>
<feature type="binding site" evidence="9">
    <location>
        <position position="20"/>
    </location>
    <ligand>
        <name>Mg(2+)</name>
        <dbReference type="ChEBI" id="CHEBI:18420"/>
        <note>catalytic</note>
    </ligand>
</feature>
<evidence type="ECO:0000256" key="6">
    <source>
        <dbReference type="ARBA" id="ARBA00022801"/>
    </source>
</evidence>
<dbReference type="InterPro" id="IPR021127">
    <property type="entry name" value="CRISPR_associated_Cas2"/>
</dbReference>
<name>A0A4Q0ZC36_9BACT</name>
<gene>
    <name evidence="9 10" type="primary">cas2</name>
    <name evidence="10" type="ORF">CRU90_10675</name>
</gene>
<dbReference type="OrthoDB" id="9791737at2"/>
<dbReference type="GO" id="GO:0016787">
    <property type="term" value="F:hydrolase activity"/>
    <property type="evidence" value="ECO:0007669"/>
    <property type="project" value="UniProtKB-KW"/>
</dbReference>
<protein>
    <recommendedName>
        <fullName evidence="9">CRISPR-associated endoribonuclease Cas2</fullName>
        <ecNumber evidence="9">3.1.-.-</ecNumber>
    </recommendedName>
</protein>
<evidence type="ECO:0000256" key="5">
    <source>
        <dbReference type="ARBA" id="ARBA00022759"/>
    </source>
</evidence>
<keyword evidence="5 9" id="KW-0255">Endonuclease</keyword>
<accession>A0A4Q0ZC36</accession>
<comment type="similarity">
    <text evidence="2 9">Belongs to the CRISPR-associated endoribonuclease Cas2 protein family.</text>
</comment>
<keyword evidence="6 9" id="KW-0378">Hydrolase</keyword>
<dbReference type="Proteomes" id="UP000290870">
    <property type="component" value="Unassembled WGS sequence"/>
</dbReference>
<evidence type="ECO:0000256" key="3">
    <source>
        <dbReference type="ARBA" id="ARBA00022722"/>
    </source>
</evidence>
<evidence type="ECO:0000256" key="2">
    <source>
        <dbReference type="ARBA" id="ARBA00009959"/>
    </source>
</evidence>
<reference evidence="10 11" key="1">
    <citation type="submission" date="2017-10" db="EMBL/GenBank/DDBJ databases">
        <title>Genomics of the genus Arcobacter.</title>
        <authorList>
            <person name="Perez-Cataluna A."/>
            <person name="Figueras M.J."/>
        </authorList>
    </citation>
    <scope>NUCLEOTIDE SEQUENCE [LARGE SCALE GENOMIC DNA]</scope>
    <source>
        <strain evidence="10 11">F26</strain>
    </source>
</reference>
<evidence type="ECO:0000313" key="11">
    <source>
        <dbReference type="Proteomes" id="UP000290870"/>
    </source>
</evidence>
<dbReference type="SUPFAM" id="SSF143430">
    <property type="entry name" value="TTP0101/SSO1404-like"/>
    <property type="match status" value="1"/>
</dbReference>
<dbReference type="GO" id="GO:0051607">
    <property type="term" value="P:defense response to virus"/>
    <property type="evidence" value="ECO:0007669"/>
    <property type="project" value="UniProtKB-UniRule"/>
</dbReference>
<dbReference type="HAMAP" id="MF_01471">
    <property type="entry name" value="Cas2"/>
    <property type="match status" value="1"/>
</dbReference>
<keyword evidence="8 9" id="KW-0051">Antiviral defense</keyword>
<dbReference type="GO" id="GO:0046872">
    <property type="term" value="F:metal ion binding"/>
    <property type="evidence" value="ECO:0007669"/>
    <property type="project" value="UniProtKB-UniRule"/>
</dbReference>
<dbReference type="EC" id="3.1.-.-" evidence="9"/>
<proteinExistence type="inferred from homology"/>
<keyword evidence="7 9" id="KW-0460">Magnesium</keyword>